<dbReference type="Gene3D" id="1.25.40.10">
    <property type="entry name" value="Tetratricopeptide repeat domain"/>
    <property type="match status" value="1"/>
</dbReference>
<proteinExistence type="predicted"/>
<name>A0A2N9IK45_FAGSY</name>
<protein>
    <submittedName>
        <fullName evidence="1">Uncharacterized protein</fullName>
    </submittedName>
</protein>
<dbReference type="AlphaFoldDB" id="A0A2N9IK45"/>
<dbReference type="InterPro" id="IPR011990">
    <property type="entry name" value="TPR-like_helical_dom_sf"/>
</dbReference>
<organism evidence="1">
    <name type="scientific">Fagus sylvatica</name>
    <name type="common">Beechnut</name>
    <dbReference type="NCBI Taxonomy" id="28930"/>
    <lineage>
        <taxon>Eukaryota</taxon>
        <taxon>Viridiplantae</taxon>
        <taxon>Streptophyta</taxon>
        <taxon>Embryophyta</taxon>
        <taxon>Tracheophyta</taxon>
        <taxon>Spermatophyta</taxon>
        <taxon>Magnoliopsida</taxon>
        <taxon>eudicotyledons</taxon>
        <taxon>Gunneridae</taxon>
        <taxon>Pentapetalae</taxon>
        <taxon>rosids</taxon>
        <taxon>fabids</taxon>
        <taxon>Fagales</taxon>
        <taxon>Fagaceae</taxon>
        <taxon>Fagus</taxon>
    </lineage>
</organism>
<evidence type="ECO:0000313" key="1">
    <source>
        <dbReference type="EMBL" id="SPD26037.1"/>
    </source>
</evidence>
<reference evidence="1" key="1">
    <citation type="submission" date="2018-02" db="EMBL/GenBank/DDBJ databases">
        <authorList>
            <person name="Cohen D.B."/>
            <person name="Kent A.D."/>
        </authorList>
    </citation>
    <scope>NUCLEOTIDE SEQUENCE</scope>
</reference>
<accession>A0A2N9IK45</accession>
<dbReference type="SUPFAM" id="SSF48452">
    <property type="entry name" value="TPR-like"/>
    <property type="match status" value="1"/>
</dbReference>
<dbReference type="EMBL" id="OIVN01006141">
    <property type="protein sequence ID" value="SPD26037.1"/>
    <property type="molecule type" value="Genomic_DNA"/>
</dbReference>
<sequence length="127" mass="14612">MSCNPSIQAQPNVTEWKFLMARLSSDMGDTENARKVFEEILESNPLWFEALFENALLMDWCGEGEKVITRLEEALRIAEAEGESKAKNVEAKEQFAKYRQLSPKKFEVEGYLRTPLSRMKLFGSDQN</sequence>
<gene>
    <name evidence="1" type="ORF">FSB_LOCUS53919</name>
</gene>